<dbReference type="RefSeq" id="WP_122129476.1">
    <property type="nucleotide sequence ID" value="NZ_CP033230.1"/>
</dbReference>
<gene>
    <name evidence="1" type="ORF">EBF16_05600</name>
</gene>
<dbReference type="EMBL" id="CP033230">
    <property type="protein sequence ID" value="AYO76465.1"/>
    <property type="molecule type" value="Genomic_DNA"/>
</dbReference>
<evidence type="ECO:0000313" key="1">
    <source>
        <dbReference type="EMBL" id="AYO76465.1"/>
    </source>
</evidence>
<dbReference type="AlphaFoldDB" id="A0A3G2UNT2"/>
<proteinExistence type="predicted"/>
<organism evidence="1 2">
    <name type="scientific">Sphingobium yanoikuyae</name>
    <name type="common">Sphingomonas yanoikuyae</name>
    <dbReference type="NCBI Taxonomy" id="13690"/>
    <lineage>
        <taxon>Bacteria</taxon>
        <taxon>Pseudomonadati</taxon>
        <taxon>Pseudomonadota</taxon>
        <taxon>Alphaproteobacteria</taxon>
        <taxon>Sphingomonadales</taxon>
        <taxon>Sphingomonadaceae</taxon>
        <taxon>Sphingobium</taxon>
    </lineage>
</organism>
<name>A0A3G2UNT2_SPHYA</name>
<dbReference type="Proteomes" id="UP000280708">
    <property type="component" value="Chromosome"/>
</dbReference>
<protein>
    <submittedName>
        <fullName evidence="1">Uncharacterized protein</fullName>
    </submittedName>
</protein>
<reference evidence="1 2" key="1">
    <citation type="submission" date="2018-10" db="EMBL/GenBank/DDBJ databases">
        <title>Characterization and genome analysis of a novel bacterium Sphingobium yanoikuyae SJTF8 capable of degrading PAHs.</title>
        <authorList>
            <person name="Yin C."/>
            <person name="Xiong W."/>
            <person name="Liang R."/>
        </authorList>
    </citation>
    <scope>NUCLEOTIDE SEQUENCE [LARGE SCALE GENOMIC DNA]</scope>
    <source>
        <strain evidence="1 2">SJTF8</strain>
    </source>
</reference>
<evidence type="ECO:0000313" key="2">
    <source>
        <dbReference type="Proteomes" id="UP000280708"/>
    </source>
</evidence>
<accession>A0A3G2UNT2</accession>
<sequence>MRDGVQVRRDWIDVRHEYLQADGRWMAGKCAIDGWCRDCNADGEVPPAEFIAVAFRAGQHELRAARTIVAAHLHIPFNDATDDRPLVATPFRRLWIAYHLQIIRGEEVDDEAALSAKTIGDMIALVLEPAEEPSS</sequence>